<dbReference type="SUPFAM" id="SSF47823">
    <property type="entry name" value="lambda integrase-like, N-terminal domain"/>
    <property type="match status" value="1"/>
</dbReference>
<evidence type="ECO:0000259" key="3">
    <source>
        <dbReference type="PROSITE" id="PS51898"/>
    </source>
</evidence>
<dbReference type="InterPro" id="IPR010998">
    <property type="entry name" value="Integrase_recombinase_N"/>
</dbReference>
<dbReference type="EMBL" id="CP100390">
    <property type="protein sequence ID" value="UZE94484.1"/>
    <property type="molecule type" value="Genomic_DNA"/>
</dbReference>
<dbReference type="Proteomes" id="UP001163739">
    <property type="component" value="Chromosome"/>
</dbReference>
<dbReference type="InterPro" id="IPR011010">
    <property type="entry name" value="DNA_brk_join_enz"/>
</dbReference>
<dbReference type="Gene3D" id="1.10.443.10">
    <property type="entry name" value="Intergrase catalytic core"/>
    <property type="match status" value="1"/>
</dbReference>
<dbReference type="RefSeq" id="WP_265045977.1">
    <property type="nucleotide sequence ID" value="NZ_CP100390.1"/>
</dbReference>
<gene>
    <name evidence="4" type="ORF">NKI27_10295</name>
</gene>
<evidence type="ECO:0000256" key="2">
    <source>
        <dbReference type="ARBA" id="ARBA00023172"/>
    </source>
</evidence>
<proteinExistence type="predicted"/>
<dbReference type="InterPro" id="IPR052925">
    <property type="entry name" value="Phage_Integrase-like_Recomb"/>
</dbReference>
<dbReference type="SUPFAM" id="SSF56349">
    <property type="entry name" value="DNA breaking-rejoining enzymes"/>
    <property type="match status" value="1"/>
</dbReference>
<dbReference type="PANTHER" id="PTHR34605:SF3">
    <property type="entry name" value="P CELL-TYPE AGGLUTINATION PROTEIN MAP4-LIKE-RELATED"/>
    <property type="match status" value="1"/>
</dbReference>
<dbReference type="PROSITE" id="PS51898">
    <property type="entry name" value="TYR_RECOMBINASE"/>
    <property type="match status" value="1"/>
</dbReference>
<feature type="domain" description="Tyr recombinase" evidence="3">
    <location>
        <begin position="110"/>
        <end position="238"/>
    </location>
</feature>
<protein>
    <recommendedName>
        <fullName evidence="3">Tyr recombinase domain-containing protein</fullName>
    </recommendedName>
</protein>
<sequence length="238" mass="26991">MHKENQPITQPVNKIERYLHAATRDNTRQSYQSAIEHFEVRWGGFLPATAEQVARYLADFAESLSLNTLKQRLVGIAQWHVQQGFPDPTKTPIVKKILKGIAEEHPYTEKQAKPLQLEELKQVVAWLDQKLLSAQSEGSPQQLLLLKRNKALLLLGFWRGFRSDELSGLQLENISVSPGTGMDIKVQKSKTDRSSRGRHMRAPALSQLCPVDAYQDWLTVLNCQQGPVFRAVSRWGVV</sequence>
<dbReference type="PANTHER" id="PTHR34605">
    <property type="entry name" value="PHAGE_INTEGRASE DOMAIN-CONTAINING PROTEIN"/>
    <property type="match status" value="1"/>
</dbReference>
<keyword evidence="5" id="KW-1185">Reference proteome</keyword>
<keyword evidence="1" id="KW-0238">DNA-binding</keyword>
<reference evidence="4" key="1">
    <citation type="submission" date="2022-06" db="EMBL/GenBank/DDBJ databases">
        <title>Alkalimarinus sp. nov., isolated from gut of a Alitta virens.</title>
        <authorList>
            <person name="Yang A.I."/>
            <person name="Shin N.-R."/>
        </authorList>
    </citation>
    <scope>NUCLEOTIDE SEQUENCE</scope>
    <source>
        <strain evidence="4">A2M4</strain>
    </source>
</reference>
<dbReference type="InterPro" id="IPR013762">
    <property type="entry name" value="Integrase-like_cat_sf"/>
</dbReference>
<accession>A0ABY6MXC7</accession>
<evidence type="ECO:0000313" key="4">
    <source>
        <dbReference type="EMBL" id="UZE94484.1"/>
    </source>
</evidence>
<evidence type="ECO:0000313" key="5">
    <source>
        <dbReference type="Proteomes" id="UP001163739"/>
    </source>
</evidence>
<dbReference type="InterPro" id="IPR002104">
    <property type="entry name" value="Integrase_catalytic"/>
</dbReference>
<keyword evidence="2" id="KW-0233">DNA recombination</keyword>
<name>A0ABY6MXC7_9ALTE</name>
<dbReference type="Gene3D" id="1.10.150.130">
    <property type="match status" value="1"/>
</dbReference>
<organism evidence="4 5">
    <name type="scientific">Alkalimarinus alittae</name>
    <dbReference type="NCBI Taxonomy" id="2961619"/>
    <lineage>
        <taxon>Bacteria</taxon>
        <taxon>Pseudomonadati</taxon>
        <taxon>Pseudomonadota</taxon>
        <taxon>Gammaproteobacteria</taxon>
        <taxon>Alteromonadales</taxon>
        <taxon>Alteromonadaceae</taxon>
        <taxon>Alkalimarinus</taxon>
    </lineage>
</organism>
<evidence type="ECO:0000256" key="1">
    <source>
        <dbReference type="ARBA" id="ARBA00023125"/>
    </source>
</evidence>